<reference evidence="4" key="1">
    <citation type="submission" date="2020-05" db="EMBL/GenBank/DDBJ databases">
        <authorList>
            <person name="Chiriac C."/>
            <person name="Salcher M."/>
            <person name="Ghai R."/>
            <person name="Kavagutti S V."/>
        </authorList>
    </citation>
    <scope>NUCLEOTIDE SEQUENCE</scope>
</reference>
<feature type="domain" description="Ribosomal RNA methyltransferase FtsJ" evidence="3">
    <location>
        <begin position="61"/>
        <end position="254"/>
    </location>
</feature>
<gene>
    <name evidence="4" type="ORF">UFOPK2195_00225</name>
</gene>
<dbReference type="GO" id="GO:0032259">
    <property type="term" value="P:methylation"/>
    <property type="evidence" value="ECO:0007669"/>
    <property type="project" value="InterPro"/>
</dbReference>
<dbReference type="SUPFAM" id="SSF55174">
    <property type="entry name" value="Alpha-L RNA-binding motif"/>
    <property type="match status" value="1"/>
</dbReference>
<name>A0A6J6K9E2_9ZZZZ</name>
<keyword evidence="1" id="KW-0694">RNA-binding</keyword>
<sequence length="264" mass="27836">MAGRRVPIIKVLISKGLADDESGAASLIDSGVVLVNGSIAQSAAHLVAKSDAVVVKHPDRFVSRGGEKLEFALDQFKIEVALMNVLDAGASTGGFTDCLLQRGVGRVVAVDVGKSQMHQAIARDQRVVVCDETNIRDLENAAQLDNHALGSIFRTRFDLAVVDLSFISLKVVARALVACVAAGGQMILLVKPQFEATRLEVDKGSGIIRDSEIHLRVVSEVGAAFASLGCSVRGVVESPIKGAQGNTEFLMCLDICTTDVTPNG</sequence>
<dbReference type="AlphaFoldDB" id="A0A6J6K9E2"/>
<dbReference type="GO" id="GO:0008168">
    <property type="term" value="F:methyltransferase activity"/>
    <property type="evidence" value="ECO:0007669"/>
    <property type="project" value="InterPro"/>
</dbReference>
<dbReference type="Gene3D" id="3.40.50.150">
    <property type="entry name" value="Vaccinia Virus protein VP39"/>
    <property type="match status" value="1"/>
</dbReference>
<dbReference type="Gene3D" id="3.10.290.10">
    <property type="entry name" value="RNA-binding S4 domain"/>
    <property type="match status" value="1"/>
</dbReference>
<dbReference type="PANTHER" id="PTHR32319">
    <property type="entry name" value="BACTERIAL HEMOLYSIN-LIKE PROTEIN"/>
    <property type="match status" value="1"/>
</dbReference>
<dbReference type="PIRSF" id="PIRSF005578">
    <property type="entry name" value="TlyA"/>
    <property type="match status" value="1"/>
</dbReference>
<dbReference type="PROSITE" id="PS50889">
    <property type="entry name" value="S4"/>
    <property type="match status" value="1"/>
</dbReference>
<dbReference type="PANTHER" id="PTHR32319:SF0">
    <property type="entry name" value="BACTERIAL HEMOLYSIN-LIKE PROTEIN"/>
    <property type="match status" value="1"/>
</dbReference>
<evidence type="ECO:0000256" key="2">
    <source>
        <dbReference type="ARBA" id="ARBA00029460"/>
    </source>
</evidence>
<dbReference type="SUPFAM" id="SSF53335">
    <property type="entry name" value="S-adenosyl-L-methionine-dependent methyltransferases"/>
    <property type="match status" value="1"/>
</dbReference>
<dbReference type="InterPro" id="IPR002877">
    <property type="entry name" value="RNA_MeTrfase_FtsJ_dom"/>
</dbReference>
<evidence type="ECO:0000256" key="1">
    <source>
        <dbReference type="ARBA" id="ARBA00022884"/>
    </source>
</evidence>
<dbReference type="InterPro" id="IPR047048">
    <property type="entry name" value="TlyA"/>
</dbReference>
<evidence type="ECO:0000259" key="3">
    <source>
        <dbReference type="Pfam" id="PF01728"/>
    </source>
</evidence>
<accession>A0A6J6K9E2</accession>
<dbReference type="InterPro" id="IPR004538">
    <property type="entry name" value="Hemolysin_A/TlyA"/>
</dbReference>
<dbReference type="GO" id="GO:0003723">
    <property type="term" value="F:RNA binding"/>
    <property type="evidence" value="ECO:0007669"/>
    <property type="project" value="UniProtKB-KW"/>
</dbReference>
<comment type="similarity">
    <text evidence="2">Belongs to the TlyA family.</text>
</comment>
<organism evidence="4">
    <name type="scientific">freshwater metagenome</name>
    <dbReference type="NCBI Taxonomy" id="449393"/>
    <lineage>
        <taxon>unclassified sequences</taxon>
        <taxon>metagenomes</taxon>
        <taxon>ecological metagenomes</taxon>
    </lineage>
</organism>
<dbReference type="EMBL" id="CAEZWH010000022">
    <property type="protein sequence ID" value="CAB4646320.1"/>
    <property type="molecule type" value="Genomic_DNA"/>
</dbReference>
<dbReference type="CDD" id="cd02440">
    <property type="entry name" value="AdoMet_MTases"/>
    <property type="match status" value="1"/>
</dbReference>
<dbReference type="InterPro" id="IPR036986">
    <property type="entry name" value="S4_RNA-bd_sf"/>
</dbReference>
<dbReference type="Pfam" id="PF01728">
    <property type="entry name" value="FtsJ"/>
    <property type="match status" value="1"/>
</dbReference>
<proteinExistence type="inferred from homology"/>
<protein>
    <submittedName>
        <fullName evidence="4">Unannotated protein</fullName>
    </submittedName>
</protein>
<dbReference type="NCBIfam" id="TIGR00478">
    <property type="entry name" value="tly"/>
    <property type="match status" value="1"/>
</dbReference>
<evidence type="ECO:0000313" key="4">
    <source>
        <dbReference type="EMBL" id="CAB4646320.1"/>
    </source>
</evidence>
<dbReference type="InterPro" id="IPR029063">
    <property type="entry name" value="SAM-dependent_MTases_sf"/>
</dbReference>